<keyword evidence="2" id="KW-1185">Reference proteome</keyword>
<dbReference type="Proteomes" id="UP001231649">
    <property type="component" value="Chromosome 21"/>
</dbReference>
<reference evidence="1" key="1">
    <citation type="submission" date="2023-03" db="EMBL/GenBank/DDBJ databases">
        <title>Chromosome-level genomes of two armyworms, Mythimna separata and Mythimna loreyi, provide insights into the biosynthesis and reception of sex pheromones.</title>
        <authorList>
            <person name="Zhao H."/>
        </authorList>
    </citation>
    <scope>NUCLEOTIDE SEQUENCE</scope>
    <source>
        <strain evidence="1">BeijingLab</strain>
    </source>
</reference>
<dbReference type="EMBL" id="CM056797">
    <property type="protein sequence ID" value="KAJ8712635.1"/>
    <property type="molecule type" value="Genomic_DNA"/>
</dbReference>
<name>A0ACC2QA36_9NEOP</name>
<protein>
    <submittedName>
        <fullName evidence="1">Uncharacterized protein</fullName>
    </submittedName>
</protein>
<gene>
    <name evidence="1" type="ORF">PYW08_007939</name>
</gene>
<evidence type="ECO:0000313" key="1">
    <source>
        <dbReference type="EMBL" id="KAJ8712635.1"/>
    </source>
</evidence>
<comment type="caution">
    <text evidence="1">The sequence shown here is derived from an EMBL/GenBank/DDBJ whole genome shotgun (WGS) entry which is preliminary data.</text>
</comment>
<proteinExistence type="predicted"/>
<accession>A0ACC2QA36</accession>
<evidence type="ECO:0000313" key="2">
    <source>
        <dbReference type="Proteomes" id="UP001231649"/>
    </source>
</evidence>
<sequence>MVMMWVVLTAMVVAVTGFEINDADYHEMPKLFQLDDWEECLARRGQFCMGTFNLMPHRNDRLFSVLEHFSSDRYHFNHTLLHRGLCLSTSCSHIRDSSPRARFARCVNNLTRSRYGLEANLTQLTYCKAGAGGRAVDDWDLAFTGVAALIVAANVLGTAYDLLRKDGKPIKYLVAWSLVANWRRLTADHSDGDPRLSALKPVQGMKAITLLLVMMAHSVLAYHLTYIYNPQFFEKGSHHILATYMQNGTSIVQTFIMASSFLLAYNLLLHVADNPKKQLSIKMLPQCLMHRIARITPLYLFVLGLATTWWAHAGEGPMWAPMVEADSDRCRRKWWTQALYVNNFVEPDNKCLIHTWFLAVDMQLYVVCTILTLVLGRWPRTAVKVLGAMVLGSMLVNYAIIYNWQMQPMVQLMIPELMRTQFPGERSFIWLYSAPWDSLPSALIGLLVAFVYHSHQLDDYRPADSRCMRVLYRLSVPCMFAWVLGGFWMKGVSQAALVSLYAALDRPLFITLTAFAMYGFFNKIDSVWWKLLSWRGWEILGRMSLSAYLIHWLLSLTLLAQRTNANRAAIFDIGGHWLSTIFLTYWAALPLHLLIEVPAMRFLQSITS</sequence>
<organism evidence="1 2">
    <name type="scientific">Mythimna loreyi</name>
    <dbReference type="NCBI Taxonomy" id="667449"/>
    <lineage>
        <taxon>Eukaryota</taxon>
        <taxon>Metazoa</taxon>
        <taxon>Ecdysozoa</taxon>
        <taxon>Arthropoda</taxon>
        <taxon>Hexapoda</taxon>
        <taxon>Insecta</taxon>
        <taxon>Pterygota</taxon>
        <taxon>Neoptera</taxon>
        <taxon>Endopterygota</taxon>
        <taxon>Lepidoptera</taxon>
        <taxon>Glossata</taxon>
        <taxon>Ditrysia</taxon>
        <taxon>Noctuoidea</taxon>
        <taxon>Noctuidae</taxon>
        <taxon>Noctuinae</taxon>
        <taxon>Hadenini</taxon>
        <taxon>Mythimna</taxon>
    </lineage>
</organism>